<organism evidence="1 2">
    <name type="scientific">Sphenostylis stenocarpa</name>
    <dbReference type="NCBI Taxonomy" id="92480"/>
    <lineage>
        <taxon>Eukaryota</taxon>
        <taxon>Viridiplantae</taxon>
        <taxon>Streptophyta</taxon>
        <taxon>Embryophyta</taxon>
        <taxon>Tracheophyta</taxon>
        <taxon>Spermatophyta</taxon>
        <taxon>Magnoliopsida</taxon>
        <taxon>eudicotyledons</taxon>
        <taxon>Gunneridae</taxon>
        <taxon>Pentapetalae</taxon>
        <taxon>rosids</taxon>
        <taxon>fabids</taxon>
        <taxon>Fabales</taxon>
        <taxon>Fabaceae</taxon>
        <taxon>Papilionoideae</taxon>
        <taxon>50 kb inversion clade</taxon>
        <taxon>NPAAA clade</taxon>
        <taxon>indigoferoid/millettioid clade</taxon>
        <taxon>Phaseoleae</taxon>
        <taxon>Sphenostylis</taxon>
    </lineage>
</organism>
<dbReference type="EMBL" id="OY731405">
    <property type="protein sequence ID" value="CAJ1972251.1"/>
    <property type="molecule type" value="Genomic_DNA"/>
</dbReference>
<evidence type="ECO:0000313" key="2">
    <source>
        <dbReference type="Proteomes" id="UP001189624"/>
    </source>
</evidence>
<dbReference type="AlphaFoldDB" id="A0AA86ST77"/>
<sequence>MVNGSNIQKLIGEVVEVYVDNMVVKSKHQVDHPTHLQRLQELIDKLMQVFVSCGRIQEITIFHKSKHSAIFKGD</sequence>
<protein>
    <submittedName>
        <fullName evidence="1">Uncharacterized protein</fullName>
    </submittedName>
</protein>
<accession>A0AA86ST77</accession>
<keyword evidence="2" id="KW-1185">Reference proteome</keyword>
<gene>
    <name evidence="1" type="ORF">AYBTSS11_LOCUS24300</name>
</gene>
<name>A0AA86ST77_9FABA</name>
<reference evidence="1" key="1">
    <citation type="submission" date="2023-10" db="EMBL/GenBank/DDBJ databases">
        <authorList>
            <person name="Domelevo Entfellner J.-B."/>
        </authorList>
    </citation>
    <scope>NUCLEOTIDE SEQUENCE</scope>
</reference>
<dbReference type="Proteomes" id="UP001189624">
    <property type="component" value="Chromosome 8"/>
</dbReference>
<evidence type="ECO:0000313" key="1">
    <source>
        <dbReference type="EMBL" id="CAJ1972251.1"/>
    </source>
</evidence>
<dbReference type="Gramene" id="rna-AYBTSS11_LOCUS24300">
    <property type="protein sequence ID" value="CAJ1972251.1"/>
    <property type="gene ID" value="gene-AYBTSS11_LOCUS24300"/>
</dbReference>
<proteinExistence type="predicted"/>